<dbReference type="AlphaFoldDB" id="A0A8J2Q561"/>
<evidence type="ECO:0000256" key="2">
    <source>
        <dbReference type="SAM" id="MobiDB-lite"/>
    </source>
</evidence>
<dbReference type="GO" id="GO:0098837">
    <property type="term" value="C:postsynaptic recycling endosome"/>
    <property type="evidence" value="ECO:0007669"/>
    <property type="project" value="TreeGrafter"/>
</dbReference>
<dbReference type="GO" id="GO:0098887">
    <property type="term" value="P:neurotransmitter receptor transport, endosome to postsynaptic membrane"/>
    <property type="evidence" value="ECO:0007669"/>
    <property type="project" value="TreeGrafter"/>
</dbReference>
<keyword evidence="4" id="KW-1185">Reference proteome</keyword>
<organism evidence="3 4">
    <name type="scientific">Cercopithifilaria johnstoni</name>
    <dbReference type="NCBI Taxonomy" id="2874296"/>
    <lineage>
        <taxon>Eukaryota</taxon>
        <taxon>Metazoa</taxon>
        <taxon>Ecdysozoa</taxon>
        <taxon>Nematoda</taxon>
        <taxon>Chromadorea</taxon>
        <taxon>Rhabditida</taxon>
        <taxon>Spirurina</taxon>
        <taxon>Spiruromorpha</taxon>
        <taxon>Filarioidea</taxon>
        <taxon>Onchocercidae</taxon>
        <taxon>Cercopithifilaria</taxon>
    </lineage>
</organism>
<reference evidence="3" key="1">
    <citation type="submission" date="2021-09" db="EMBL/GenBank/DDBJ databases">
        <authorList>
            <consortium name="Pathogen Informatics"/>
        </authorList>
    </citation>
    <scope>NUCLEOTIDE SEQUENCE</scope>
</reference>
<dbReference type="GO" id="GO:0098978">
    <property type="term" value="C:glutamatergic synapse"/>
    <property type="evidence" value="ECO:0007669"/>
    <property type="project" value="TreeGrafter"/>
</dbReference>
<feature type="compositionally biased region" description="Polar residues" evidence="2">
    <location>
        <begin position="15"/>
        <end position="25"/>
    </location>
</feature>
<evidence type="ECO:0000313" key="4">
    <source>
        <dbReference type="Proteomes" id="UP000746747"/>
    </source>
</evidence>
<feature type="coiled-coil region" evidence="1">
    <location>
        <begin position="79"/>
        <end position="138"/>
    </location>
</feature>
<gene>
    <name evidence="3" type="ORF">CJOHNSTONI_LOCUS6507</name>
</gene>
<protein>
    <submittedName>
        <fullName evidence="3">Uncharacterized protein</fullName>
    </submittedName>
</protein>
<accession>A0A8J2Q561</accession>
<dbReference type="InterPro" id="IPR026204">
    <property type="entry name" value="GRIPAP1"/>
</dbReference>
<sequence>MTLTNDTLPDDELRSGTTNNTNASISEEEFYRLQEQLLELRNRNYDLLEENRRQQNYISNLPSKGTEALLFASKLVGRKKDKDNSNEKLESEVRLLQHKLSSQEEEFRLQQSTLLSELNRVVKQCENLEMKAKEHGDNGSISELPGTHFIENVSSVDVKKLNLNYIISL</sequence>
<proteinExistence type="predicted"/>
<dbReference type="GO" id="GO:1905244">
    <property type="term" value="P:regulation of modification of synaptic structure"/>
    <property type="evidence" value="ECO:0007669"/>
    <property type="project" value="TreeGrafter"/>
</dbReference>
<comment type="caution">
    <text evidence="3">The sequence shown here is derived from an EMBL/GenBank/DDBJ whole genome shotgun (WGS) entry which is preliminary data.</text>
</comment>
<evidence type="ECO:0000313" key="3">
    <source>
        <dbReference type="EMBL" id="CAG9536604.1"/>
    </source>
</evidence>
<dbReference type="GO" id="GO:0099152">
    <property type="term" value="P:regulation of neurotransmitter receptor transport, endosome to postsynaptic membrane"/>
    <property type="evidence" value="ECO:0007669"/>
    <property type="project" value="TreeGrafter"/>
</dbReference>
<dbReference type="EMBL" id="CAKAEH010001469">
    <property type="protein sequence ID" value="CAG9536604.1"/>
    <property type="molecule type" value="Genomic_DNA"/>
</dbReference>
<evidence type="ECO:0000256" key="1">
    <source>
        <dbReference type="SAM" id="Coils"/>
    </source>
</evidence>
<dbReference type="GO" id="GO:0098998">
    <property type="term" value="C:extrinsic component of postsynaptic early endosome membrane"/>
    <property type="evidence" value="ECO:0007669"/>
    <property type="project" value="TreeGrafter"/>
</dbReference>
<dbReference type="OrthoDB" id="6269447at2759"/>
<feature type="region of interest" description="Disordered" evidence="2">
    <location>
        <begin position="1"/>
        <end position="26"/>
    </location>
</feature>
<dbReference type="PANTHER" id="PTHR18978">
    <property type="entry name" value="GRIP-1 ASSOCIATED PROTEIN 1"/>
    <property type="match status" value="1"/>
</dbReference>
<keyword evidence="1" id="KW-0175">Coiled coil</keyword>
<dbReference type="Proteomes" id="UP000746747">
    <property type="component" value="Unassembled WGS sequence"/>
</dbReference>
<dbReference type="PANTHER" id="PTHR18978:SF1">
    <property type="entry name" value="GRIP1-ASSOCIATED PROTEIN 1"/>
    <property type="match status" value="1"/>
</dbReference>
<name>A0A8J2Q561_9BILA</name>
<dbReference type="GO" id="GO:0099158">
    <property type="term" value="P:regulation of recycling endosome localization within postsynapse"/>
    <property type="evidence" value="ECO:0007669"/>
    <property type="project" value="TreeGrafter"/>
</dbReference>